<dbReference type="AlphaFoldDB" id="A0A2W5L9P4"/>
<dbReference type="InterPro" id="IPR007412">
    <property type="entry name" value="FlgM"/>
</dbReference>
<keyword evidence="3" id="KW-0678">Repressor</keyword>
<evidence type="ECO:0000256" key="7">
    <source>
        <dbReference type="ARBA" id="ARBA00024739"/>
    </source>
</evidence>
<evidence type="ECO:0000259" key="9">
    <source>
        <dbReference type="Pfam" id="PF04316"/>
    </source>
</evidence>
<keyword evidence="5" id="KW-0805">Transcription regulation</keyword>
<evidence type="ECO:0000256" key="3">
    <source>
        <dbReference type="ARBA" id="ARBA00022491"/>
    </source>
</evidence>
<comment type="similarity">
    <text evidence="1">Belongs to the FlgM family.</text>
</comment>
<keyword evidence="10" id="KW-0282">Flagellum</keyword>
<dbReference type="NCBIfam" id="TIGR03824">
    <property type="entry name" value="FlgM_jcvi"/>
    <property type="match status" value="1"/>
</dbReference>
<keyword evidence="10" id="KW-0966">Cell projection</keyword>
<evidence type="ECO:0000256" key="4">
    <source>
        <dbReference type="ARBA" id="ARBA00022795"/>
    </source>
</evidence>
<comment type="function">
    <text evidence="7">Responsible for the coupling of flagellin expression to flagellar assembly by preventing expression of the flagellin genes when a component of the middle class of proteins is defective. It negatively regulates flagellar genes by inhibiting the activity of FliA by directly binding to FliA.</text>
</comment>
<dbReference type="Proteomes" id="UP000248597">
    <property type="component" value="Unassembled WGS sequence"/>
</dbReference>
<sequence length="104" mass="10226">MEAAMSGDGKIGMQVGGIVRAAPLRKIASDGGPALAAPAASRGPAETLPAGRLLGLTAELAGQTPPVDAGRVATLRAAIANGDYAVNPDTIARAIVDFHRAGAA</sequence>
<comment type="caution">
    <text evidence="10">The sequence shown here is derived from an EMBL/GenBank/DDBJ whole genome shotgun (WGS) entry which is preliminary data.</text>
</comment>
<reference evidence="10 11" key="1">
    <citation type="submission" date="2017-08" db="EMBL/GenBank/DDBJ databases">
        <title>Infants hospitalized years apart are colonized by the same room-sourced microbial strains.</title>
        <authorList>
            <person name="Brooks B."/>
            <person name="Olm M.R."/>
            <person name="Firek B.A."/>
            <person name="Baker R."/>
            <person name="Thomas B.C."/>
            <person name="Morowitz M.J."/>
            <person name="Banfield J.F."/>
        </authorList>
    </citation>
    <scope>NUCLEOTIDE SEQUENCE [LARGE SCALE GENOMIC DNA]</scope>
    <source>
        <strain evidence="10">S2_005_003_R2_47</strain>
    </source>
</reference>
<evidence type="ECO:0000256" key="8">
    <source>
        <dbReference type="ARBA" id="ARBA00030117"/>
    </source>
</evidence>
<evidence type="ECO:0000313" key="10">
    <source>
        <dbReference type="EMBL" id="PZQ24178.1"/>
    </source>
</evidence>
<dbReference type="GO" id="GO:0045892">
    <property type="term" value="P:negative regulation of DNA-templated transcription"/>
    <property type="evidence" value="ECO:0007669"/>
    <property type="project" value="InterPro"/>
</dbReference>
<dbReference type="Pfam" id="PF04316">
    <property type="entry name" value="FlgM"/>
    <property type="match status" value="1"/>
</dbReference>
<dbReference type="InterPro" id="IPR035890">
    <property type="entry name" value="Anti-sigma-28_factor_FlgM_sf"/>
</dbReference>
<dbReference type="EMBL" id="QFPJ01000003">
    <property type="protein sequence ID" value="PZQ24178.1"/>
    <property type="molecule type" value="Genomic_DNA"/>
</dbReference>
<keyword evidence="10" id="KW-0969">Cilium</keyword>
<gene>
    <name evidence="10" type="primary">flgM</name>
    <name evidence="10" type="ORF">DI569_01960</name>
</gene>
<dbReference type="SUPFAM" id="SSF101498">
    <property type="entry name" value="Anti-sigma factor FlgM"/>
    <property type="match status" value="1"/>
</dbReference>
<feature type="domain" description="Anti-sigma-28 factor FlgM C-terminal" evidence="9">
    <location>
        <begin position="58"/>
        <end position="97"/>
    </location>
</feature>
<evidence type="ECO:0000256" key="2">
    <source>
        <dbReference type="ARBA" id="ARBA00017823"/>
    </source>
</evidence>
<protein>
    <recommendedName>
        <fullName evidence="2">Negative regulator of flagellin synthesis</fullName>
    </recommendedName>
    <alternativeName>
        <fullName evidence="8">Anti-sigma-28 factor</fullName>
    </alternativeName>
</protein>
<keyword evidence="4" id="KW-1005">Bacterial flagellum biogenesis</keyword>
<name>A0A2W5L9P4_SPHMC</name>
<accession>A0A2W5L9P4</accession>
<evidence type="ECO:0000313" key="11">
    <source>
        <dbReference type="Proteomes" id="UP000248597"/>
    </source>
</evidence>
<evidence type="ECO:0000256" key="1">
    <source>
        <dbReference type="ARBA" id="ARBA00005322"/>
    </source>
</evidence>
<organism evidence="10 11">
    <name type="scientific">Sphingopyxis macrogoltabida</name>
    <name type="common">Sphingomonas macrogoltabidus</name>
    <dbReference type="NCBI Taxonomy" id="33050"/>
    <lineage>
        <taxon>Bacteria</taxon>
        <taxon>Pseudomonadati</taxon>
        <taxon>Pseudomonadota</taxon>
        <taxon>Alphaproteobacteria</taxon>
        <taxon>Sphingomonadales</taxon>
        <taxon>Sphingomonadaceae</taxon>
        <taxon>Sphingopyxis</taxon>
    </lineage>
</organism>
<dbReference type="GO" id="GO:0044781">
    <property type="term" value="P:bacterial-type flagellum organization"/>
    <property type="evidence" value="ECO:0007669"/>
    <property type="project" value="UniProtKB-KW"/>
</dbReference>
<keyword evidence="6" id="KW-0804">Transcription</keyword>
<evidence type="ECO:0000256" key="5">
    <source>
        <dbReference type="ARBA" id="ARBA00023015"/>
    </source>
</evidence>
<evidence type="ECO:0000256" key="6">
    <source>
        <dbReference type="ARBA" id="ARBA00023163"/>
    </source>
</evidence>
<dbReference type="InterPro" id="IPR031316">
    <property type="entry name" value="FlgM_C"/>
</dbReference>
<proteinExistence type="inferred from homology"/>